<gene>
    <name evidence="2" type="ORF">HCN51_55635</name>
</gene>
<dbReference type="Proteomes" id="UP000696294">
    <property type="component" value="Unassembled WGS sequence"/>
</dbReference>
<evidence type="ECO:0000313" key="3">
    <source>
        <dbReference type="Proteomes" id="UP000696294"/>
    </source>
</evidence>
<comment type="caution">
    <text evidence="2">The sequence shown here is derived from an EMBL/GenBank/DDBJ whole genome shotgun (WGS) entry which is preliminary data.</text>
</comment>
<proteinExistence type="predicted"/>
<name>A0ABX1BQ21_9ACTN</name>
<evidence type="ECO:0000313" key="2">
    <source>
        <dbReference type="EMBL" id="NJP98557.1"/>
    </source>
</evidence>
<dbReference type="InterPro" id="IPR009057">
    <property type="entry name" value="Homeodomain-like_sf"/>
</dbReference>
<keyword evidence="3" id="KW-1185">Reference proteome</keyword>
<sequence length="66" mass="7148">MLPGKKRIGWPRAVGPAELTTLRRLVDEGISITEAARILKIARSTAYTALALKPVPCTVKTHPQSP</sequence>
<protein>
    <submittedName>
        <fullName evidence="2">Helix-turn-helix domain-containing protein</fullName>
    </submittedName>
</protein>
<accession>A0ABX1BQ21</accession>
<feature type="domain" description="Resolvase HTH" evidence="1">
    <location>
        <begin position="11"/>
        <end position="47"/>
    </location>
</feature>
<reference evidence="2 3" key="1">
    <citation type="submission" date="2020-03" db="EMBL/GenBank/DDBJ databases">
        <title>WGS of actinomycetes isolated from Thailand.</title>
        <authorList>
            <person name="Thawai C."/>
        </authorList>
    </citation>
    <scope>NUCLEOTIDE SEQUENCE [LARGE SCALE GENOMIC DNA]</scope>
    <source>
        <strain evidence="2 3">FMUSA5-5</strain>
    </source>
</reference>
<dbReference type="Pfam" id="PF02796">
    <property type="entry name" value="HTH_7"/>
    <property type="match status" value="1"/>
</dbReference>
<dbReference type="InterPro" id="IPR006120">
    <property type="entry name" value="Resolvase_HTH_dom"/>
</dbReference>
<dbReference type="EMBL" id="JAATEP010000096">
    <property type="protein sequence ID" value="NJP98557.1"/>
    <property type="molecule type" value="Genomic_DNA"/>
</dbReference>
<dbReference type="SUPFAM" id="SSF46689">
    <property type="entry name" value="Homeodomain-like"/>
    <property type="match status" value="1"/>
</dbReference>
<evidence type="ECO:0000259" key="1">
    <source>
        <dbReference type="Pfam" id="PF02796"/>
    </source>
</evidence>
<organism evidence="2 3">
    <name type="scientific">Nonomuraea composti</name>
    <dbReference type="NCBI Taxonomy" id="2720023"/>
    <lineage>
        <taxon>Bacteria</taxon>
        <taxon>Bacillati</taxon>
        <taxon>Actinomycetota</taxon>
        <taxon>Actinomycetes</taxon>
        <taxon>Streptosporangiales</taxon>
        <taxon>Streptosporangiaceae</taxon>
        <taxon>Nonomuraea</taxon>
    </lineage>
</organism>